<dbReference type="GO" id="GO:0005737">
    <property type="term" value="C:cytoplasm"/>
    <property type="evidence" value="ECO:0007669"/>
    <property type="project" value="UniProtKB-SubCell"/>
</dbReference>
<accession>A0A5C6MX16</accession>
<dbReference type="GO" id="GO:0006974">
    <property type="term" value="P:DNA damage response"/>
    <property type="evidence" value="ECO:0007669"/>
    <property type="project" value="InterPro"/>
</dbReference>
<dbReference type="Gene3D" id="1.25.10.10">
    <property type="entry name" value="Leucine-rich Repeat Variant"/>
    <property type="match status" value="1"/>
</dbReference>
<dbReference type="GO" id="GO:0005634">
    <property type="term" value="C:nucleus"/>
    <property type="evidence" value="ECO:0007669"/>
    <property type="project" value="TreeGrafter"/>
</dbReference>
<organism evidence="5 6">
    <name type="scientific">Takifugu flavidus</name>
    <name type="common">sansaifugu</name>
    <dbReference type="NCBI Taxonomy" id="433684"/>
    <lineage>
        <taxon>Eukaryota</taxon>
        <taxon>Metazoa</taxon>
        <taxon>Chordata</taxon>
        <taxon>Craniata</taxon>
        <taxon>Vertebrata</taxon>
        <taxon>Euteleostomi</taxon>
        <taxon>Actinopterygii</taxon>
        <taxon>Neopterygii</taxon>
        <taxon>Teleostei</taxon>
        <taxon>Neoteleostei</taxon>
        <taxon>Acanthomorphata</taxon>
        <taxon>Eupercaria</taxon>
        <taxon>Tetraodontiformes</taxon>
        <taxon>Tetradontoidea</taxon>
        <taxon>Tetraodontidae</taxon>
        <taxon>Takifugu</taxon>
    </lineage>
</organism>
<evidence type="ECO:0000256" key="3">
    <source>
        <dbReference type="ARBA" id="ARBA00061308"/>
    </source>
</evidence>
<protein>
    <submittedName>
        <fullName evidence="5">BRCA1-associated ATM activator 1</fullName>
    </submittedName>
</protein>
<evidence type="ECO:0000256" key="2">
    <source>
        <dbReference type="ARBA" id="ARBA00022490"/>
    </source>
</evidence>
<proteinExistence type="inferred from homology"/>
<gene>
    <name evidence="5" type="ORF">D4764_06G0003980</name>
</gene>
<dbReference type="EMBL" id="RHFK02000019">
    <property type="protein sequence ID" value="TWW58868.1"/>
    <property type="molecule type" value="Genomic_DNA"/>
</dbReference>
<dbReference type="GO" id="GO:0008283">
    <property type="term" value="P:cell population proliferation"/>
    <property type="evidence" value="ECO:0007669"/>
    <property type="project" value="InterPro"/>
</dbReference>
<dbReference type="AlphaFoldDB" id="A0A5C6MX16"/>
<evidence type="ECO:0000313" key="6">
    <source>
        <dbReference type="Proteomes" id="UP000324091"/>
    </source>
</evidence>
<comment type="caution">
    <text evidence="5">The sequence shown here is derived from an EMBL/GenBank/DDBJ whole genome shotgun (WGS) entry which is preliminary data.</text>
</comment>
<dbReference type="PANTHER" id="PTHR21331">
    <property type="entry name" value="BRCA1-ASSOCIATED ATM ACTIVATOR 1"/>
    <property type="match status" value="1"/>
</dbReference>
<evidence type="ECO:0000313" key="5">
    <source>
        <dbReference type="EMBL" id="TWW58868.1"/>
    </source>
</evidence>
<reference evidence="5 6" key="1">
    <citation type="submission" date="2019-04" db="EMBL/GenBank/DDBJ databases">
        <title>Chromosome genome assembly for Takifugu flavidus.</title>
        <authorList>
            <person name="Xiao S."/>
        </authorList>
    </citation>
    <scope>NUCLEOTIDE SEQUENCE [LARGE SCALE GENOMIC DNA]</scope>
    <source>
        <strain evidence="5">HTHZ2018</strain>
        <tissue evidence="5">Muscle</tissue>
    </source>
</reference>
<comment type="similarity">
    <text evidence="3">Belongs to the BRAT1 family.</text>
</comment>
<dbReference type="Proteomes" id="UP000324091">
    <property type="component" value="Chromosome 6"/>
</dbReference>
<dbReference type="SUPFAM" id="SSF48371">
    <property type="entry name" value="ARM repeat"/>
    <property type="match status" value="2"/>
</dbReference>
<keyword evidence="6" id="KW-1185">Reference proteome</keyword>
<dbReference type="InterPro" id="IPR038904">
    <property type="entry name" value="BRAT1"/>
</dbReference>
<comment type="subcellular location">
    <subcellularLocation>
        <location evidence="1">Cytoplasm</location>
    </subcellularLocation>
</comment>
<evidence type="ECO:0000256" key="1">
    <source>
        <dbReference type="ARBA" id="ARBA00004496"/>
    </source>
</evidence>
<feature type="region of interest" description="Disordered" evidence="4">
    <location>
        <begin position="179"/>
        <end position="198"/>
    </location>
</feature>
<keyword evidence="2" id="KW-0963">Cytoplasm</keyword>
<sequence>MDSECASLLPRVCEVLADSRRALPDDTSLEKLLDWFTGLTKSGGCLLETCPCLLDFISSVGNNTALDPAVLSFTLKLTGLLAASEDGFKILRDCSVLDLVFKHQHWQDKGVWEDPCLRIGWIQGLKNLLQHPAALDFFVKSGFIEPLLQLQTDTSLFVASAANQTLAHALLLLHLPSSEGSNSTEEHDDEHARTSTSSDEFTVLSEYLTESLVPGDNTRLQQSLQTLRLLALLLSQAGPPLRDMLLQTVLDPLEELVKADCSLLTLSLMDAIMAAHSCSVADGHVPDQRVSRLLSSMLNSNKPSDLLQAAAAFLHRGRRDSIYTVQAVRILLLPLSIVTGHPLLGATDHLSMVEDMKSKSSCISMICVSLTNAPQITNMPSDVLPCPPDSVVSAVLSLLKICSGFSSPTARREVSRNVIGSSKVQKCALETLAALSNSTGVKLKVSDVIRVLIGYLDNPDSDPSVLHKSYQALKKWACMCTDLSLLTDQLREDLTAVVGKRACDMRWEVRDSTVEFLGHLVQERGRASASEAMLSRCWIRSLLKVALQDAESYVRASAVDALAGTLSQSCQQGAADEESEIVSRLLEILSQDAEGFSRRAVVRYFITWFSSSTPHSSSASILSQSVRAVLLQGSADLDWEVKVHTLELAQLLLDAAFSGHQSYRQNSGTKPALNGSHGEAVRPYADAHAEDDLAAALNSVAELGVISVLLGGLVDCDRPVALKACQLLMTLRETLCPLSGGLVDAVPCELPDHSWGKEIRRILRAENYNVASRAGSVDPEDRGDTHGAVSMCEVLASLGLDEKLDILSRSSDHVHNSALSLLQDILTAGPGYTHPETQPGLEVIVDCY</sequence>
<evidence type="ECO:0000256" key="4">
    <source>
        <dbReference type="SAM" id="MobiDB-lite"/>
    </source>
</evidence>
<dbReference type="PANTHER" id="PTHR21331:SF2">
    <property type="entry name" value="BRCA1-ASSOCIATED ATM ACTIVATOR 1"/>
    <property type="match status" value="1"/>
</dbReference>
<dbReference type="InterPro" id="IPR011989">
    <property type="entry name" value="ARM-like"/>
</dbReference>
<name>A0A5C6MX16_9TELE</name>
<dbReference type="InterPro" id="IPR016024">
    <property type="entry name" value="ARM-type_fold"/>
</dbReference>